<dbReference type="Gene3D" id="1.10.10.60">
    <property type="entry name" value="Homeodomain-like"/>
    <property type="match status" value="1"/>
</dbReference>
<dbReference type="PANTHER" id="PTHR47894">
    <property type="entry name" value="HTH-TYPE TRANSCRIPTIONAL REGULATOR GADX"/>
    <property type="match status" value="1"/>
</dbReference>
<name>A0A847S114_9NEIS</name>
<dbReference type="Proteomes" id="UP000587991">
    <property type="component" value="Unassembled WGS sequence"/>
</dbReference>
<keyword evidence="6" id="KW-1185">Reference proteome</keyword>
<dbReference type="Pfam" id="PF06719">
    <property type="entry name" value="AraC_N"/>
    <property type="match status" value="1"/>
</dbReference>
<evidence type="ECO:0000256" key="2">
    <source>
        <dbReference type="ARBA" id="ARBA00023125"/>
    </source>
</evidence>
<evidence type="ECO:0000313" key="5">
    <source>
        <dbReference type="EMBL" id="NLR75541.1"/>
    </source>
</evidence>
<sequence>MTFPEFTPLQALIRHAQTHLQGRPIALGQDADLLLITSRRLQHIQRVPTHDPALILVLQGTKLLYPEGEQTLYTPQHAIAMRAGCALDITNLPPAGAPYLALAVAFKPALLERFQRAYPEWSAPQSAPAPLLQRLHQRQPLERIALSLLEQLDGSGSLLHTHLLLELLLHSLLQGGSNLLWHAEPDLGSRLRHWLSSDPAREWRADDLAEQLQIDPSTLRRHLRRQGTSFRQLLEDVRLSHGLSLLQGQHLPVGEVSQRCGYASPSRFAARFRQRFGLPPSQIHP</sequence>
<comment type="caution">
    <text evidence="5">The sequence shown here is derived from an EMBL/GenBank/DDBJ whole genome shotgun (WGS) entry which is preliminary data.</text>
</comment>
<dbReference type="Pfam" id="PF12833">
    <property type="entry name" value="HTH_18"/>
    <property type="match status" value="1"/>
</dbReference>
<organism evidence="5 6">
    <name type="scientific">Leeia aquatica</name>
    <dbReference type="NCBI Taxonomy" id="2725557"/>
    <lineage>
        <taxon>Bacteria</taxon>
        <taxon>Pseudomonadati</taxon>
        <taxon>Pseudomonadota</taxon>
        <taxon>Betaproteobacteria</taxon>
        <taxon>Neisseriales</taxon>
        <taxon>Leeiaceae</taxon>
        <taxon>Leeia</taxon>
    </lineage>
</organism>
<dbReference type="GO" id="GO:0000976">
    <property type="term" value="F:transcription cis-regulatory region binding"/>
    <property type="evidence" value="ECO:0007669"/>
    <property type="project" value="TreeGrafter"/>
</dbReference>
<dbReference type="SUPFAM" id="SSF46689">
    <property type="entry name" value="Homeodomain-like"/>
    <property type="match status" value="1"/>
</dbReference>
<dbReference type="PROSITE" id="PS00041">
    <property type="entry name" value="HTH_ARAC_FAMILY_1"/>
    <property type="match status" value="1"/>
</dbReference>
<dbReference type="InterPro" id="IPR009057">
    <property type="entry name" value="Homeodomain-like_sf"/>
</dbReference>
<gene>
    <name evidence="5" type="ORF">HF682_10255</name>
</gene>
<evidence type="ECO:0000313" key="6">
    <source>
        <dbReference type="Proteomes" id="UP000587991"/>
    </source>
</evidence>
<protein>
    <submittedName>
        <fullName evidence="5">Helix-turn-helix transcriptional regulator</fullName>
    </submittedName>
</protein>
<keyword evidence="3" id="KW-0804">Transcription</keyword>
<dbReference type="GO" id="GO:0003700">
    <property type="term" value="F:DNA-binding transcription factor activity"/>
    <property type="evidence" value="ECO:0007669"/>
    <property type="project" value="InterPro"/>
</dbReference>
<dbReference type="InterPro" id="IPR009594">
    <property type="entry name" value="Tscrpt_reg_HTH_AraC_N"/>
</dbReference>
<dbReference type="PANTHER" id="PTHR47894:SF4">
    <property type="entry name" value="HTH-TYPE TRANSCRIPTIONAL REGULATOR GADX"/>
    <property type="match status" value="1"/>
</dbReference>
<evidence type="ECO:0000256" key="1">
    <source>
        <dbReference type="ARBA" id="ARBA00023015"/>
    </source>
</evidence>
<proteinExistence type="predicted"/>
<evidence type="ECO:0000259" key="4">
    <source>
        <dbReference type="PROSITE" id="PS01124"/>
    </source>
</evidence>
<reference evidence="5 6" key="1">
    <citation type="submission" date="2020-04" db="EMBL/GenBank/DDBJ databases">
        <title>Draft genome of Leeia sp. IMCC25680.</title>
        <authorList>
            <person name="Song J."/>
            <person name="Cho J.-C."/>
        </authorList>
    </citation>
    <scope>NUCLEOTIDE SEQUENCE [LARGE SCALE GENOMIC DNA]</scope>
    <source>
        <strain evidence="5 6">IMCC25680</strain>
    </source>
</reference>
<dbReference type="InterPro" id="IPR020449">
    <property type="entry name" value="Tscrpt_reg_AraC-type_HTH"/>
</dbReference>
<dbReference type="PRINTS" id="PR00032">
    <property type="entry name" value="HTHARAC"/>
</dbReference>
<dbReference type="SMART" id="SM00342">
    <property type="entry name" value="HTH_ARAC"/>
    <property type="match status" value="1"/>
</dbReference>
<dbReference type="AlphaFoldDB" id="A0A847S114"/>
<dbReference type="EMBL" id="JABAIM010000002">
    <property type="protein sequence ID" value="NLR75541.1"/>
    <property type="molecule type" value="Genomic_DNA"/>
</dbReference>
<dbReference type="InterPro" id="IPR018062">
    <property type="entry name" value="HTH_AraC-typ_CS"/>
</dbReference>
<accession>A0A847S114</accession>
<dbReference type="InterPro" id="IPR018060">
    <property type="entry name" value="HTH_AraC"/>
</dbReference>
<keyword evidence="1" id="KW-0805">Transcription regulation</keyword>
<dbReference type="PROSITE" id="PS01124">
    <property type="entry name" value="HTH_ARAC_FAMILY_2"/>
    <property type="match status" value="1"/>
</dbReference>
<keyword evidence="2" id="KW-0238">DNA-binding</keyword>
<evidence type="ECO:0000256" key="3">
    <source>
        <dbReference type="ARBA" id="ARBA00023163"/>
    </source>
</evidence>
<dbReference type="RefSeq" id="WP_168877199.1">
    <property type="nucleotide sequence ID" value="NZ_JABAIM010000002.1"/>
</dbReference>
<dbReference type="GO" id="GO:0005829">
    <property type="term" value="C:cytosol"/>
    <property type="evidence" value="ECO:0007669"/>
    <property type="project" value="TreeGrafter"/>
</dbReference>
<feature type="domain" description="HTH araC/xylS-type" evidence="4">
    <location>
        <begin position="189"/>
        <end position="285"/>
    </location>
</feature>